<dbReference type="KEGG" id="tvd:SG34_013795"/>
<reference evidence="1 2" key="2">
    <citation type="journal article" date="2022" name="Mar. Drugs">
        <title>Bioassay-Guided Fractionation Leads to the Detection of Cholic Acid Generated by the Rare Thalassomonas sp.</title>
        <authorList>
            <person name="Pheiffer F."/>
            <person name="Schneider Y.K."/>
            <person name="Hansen E.H."/>
            <person name="Andersen J.H."/>
            <person name="Isaksson J."/>
            <person name="Busche T."/>
            <person name="R C."/>
            <person name="Kalinowski J."/>
            <person name="Zyl L.V."/>
            <person name="Trindade M."/>
        </authorList>
    </citation>
    <scope>NUCLEOTIDE SEQUENCE [LARGE SCALE GENOMIC DNA]</scope>
    <source>
        <strain evidence="1 2">XOM25</strain>
    </source>
</reference>
<dbReference type="RefSeq" id="WP_161798053.1">
    <property type="nucleotide sequence ID" value="NZ_CP059733.1"/>
</dbReference>
<organism evidence="1 2">
    <name type="scientific">Thalassomonas viridans</name>
    <dbReference type="NCBI Taxonomy" id="137584"/>
    <lineage>
        <taxon>Bacteria</taxon>
        <taxon>Pseudomonadati</taxon>
        <taxon>Pseudomonadota</taxon>
        <taxon>Gammaproteobacteria</taxon>
        <taxon>Alteromonadales</taxon>
        <taxon>Colwelliaceae</taxon>
        <taxon>Thalassomonas</taxon>
    </lineage>
</organism>
<sequence length="54" mass="6069">MSEVKEVSEGRHMIYMSRQEAIETIQLLSSQLVGKHEGPIRLLTVSDDAPDTEL</sequence>
<proteinExistence type="predicted"/>
<accession>A0AAE9Z6W4</accession>
<protein>
    <submittedName>
        <fullName evidence="1">Uncharacterized protein</fullName>
    </submittedName>
</protein>
<dbReference type="EMBL" id="CP059733">
    <property type="protein sequence ID" value="WDE07856.1"/>
    <property type="molecule type" value="Genomic_DNA"/>
</dbReference>
<evidence type="ECO:0000313" key="2">
    <source>
        <dbReference type="Proteomes" id="UP000032352"/>
    </source>
</evidence>
<keyword evidence="2" id="KW-1185">Reference proteome</keyword>
<name>A0AAE9Z6W4_9GAMM</name>
<dbReference type="AlphaFoldDB" id="A0AAE9Z6W4"/>
<dbReference type="Proteomes" id="UP000032352">
    <property type="component" value="Chromosome"/>
</dbReference>
<evidence type="ECO:0000313" key="1">
    <source>
        <dbReference type="EMBL" id="WDE07856.1"/>
    </source>
</evidence>
<reference evidence="1 2" key="1">
    <citation type="journal article" date="2015" name="Genome Announc.">
        <title>Draft Genome Sequences of Marine Isolates of Thalassomonas viridans and Thalassomonas actiniarum.</title>
        <authorList>
            <person name="Olonade I."/>
            <person name="van Zyl L.J."/>
            <person name="Trindade M."/>
        </authorList>
    </citation>
    <scope>NUCLEOTIDE SEQUENCE [LARGE SCALE GENOMIC DNA]</scope>
    <source>
        <strain evidence="1 2">XOM25</strain>
    </source>
</reference>
<gene>
    <name evidence="1" type="ORF">SG34_013795</name>
</gene>